<sequence>MLDALMANDSSFVAHHRPQPQATSPTKCASEASAKGPKKAGRPPRGQPAPTLSI</sequence>
<dbReference type="Proteomes" id="UP000003460">
    <property type="component" value="Unassembled WGS sequence"/>
</dbReference>
<dbReference type="AlphaFoldDB" id="C9LH41"/>
<organism evidence="2 3">
    <name type="scientific">Alloprevotella tannerae ATCC 51259</name>
    <dbReference type="NCBI Taxonomy" id="626522"/>
    <lineage>
        <taxon>Bacteria</taxon>
        <taxon>Pseudomonadati</taxon>
        <taxon>Bacteroidota</taxon>
        <taxon>Bacteroidia</taxon>
        <taxon>Bacteroidales</taxon>
        <taxon>Prevotellaceae</taxon>
        <taxon>Alloprevotella</taxon>
    </lineage>
</organism>
<reference evidence="2" key="1">
    <citation type="submission" date="2009-09" db="EMBL/GenBank/DDBJ databases">
        <authorList>
            <person name="Weinstock G."/>
            <person name="Sodergren E."/>
            <person name="Clifton S."/>
            <person name="Fulton L."/>
            <person name="Fulton B."/>
            <person name="Courtney L."/>
            <person name="Fronick C."/>
            <person name="Harrison M."/>
            <person name="Strong C."/>
            <person name="Farmer C."/>
            <person name="Delahaunty K."/>
            <person name="Markovic C."/>
            <person name="Hall O."/>
            <person name="Minx P."/>
            <person name="Tomlinson C."/>
            <person name="Mitreva M."/>
            <person name="Nelson J."/>
            <person name="Hou S."/>
            <person name="Wollam A."/>
            <person name="Pepin K.H."/>
            <person name="Johnson M."/>
            <person name="Bhonagiri V."/>
            <person name="Nash W.E."/>
            <person name="Warren W."/>
            <person name="Chinwalla A."/>
            <person name="Mardis E.R."/>
            <person name="Wilson R.K."/>
        </authorList>
    </citation>
    <scope>NUCLEOTIDE SEQUENCE [LARGE SCALE GENOMIC DNA]</scope>
    <source>
        <strain evidence="2">ATCC 51259</strain>
    </source>
</reference>
<feature type="region of interest" description="Disordered" evidence="1">
    <location>
        <begin position="1"/>
        <end position="54"/>
    </location>
</feature>
<evidence type="ECO:0000256" key="1">
    <source>
        <dbReference type="SAM" id="MobiDB-lite"/>
    </source>
</evidence>
<name>C9LH41_9BACT</name>
<evidence type="ECO:0000313" key="2">
    <source>
        <dbReference type="EMBL" id="EEX71999.1"/>
    </source>
</evidence>
<keyword evidence="3" id="KW-1185">Reference proteome</keyword>
<evidence type="ECO:0000313" key="3">
    <source>
        <dbReference type="Proteomes" id="UP000003460"/>
    </source>
</evidence>
<dbReference type="EMBL" id="ACIJ02000018">
    <property type="protein sequence ID" value="EEX71999.1"/>
    <property type="molecule type" value="Genomic_DNA"/>
</dbReference>
<proteinExistence type="predicted"/>
<gene>
    <name evidence="2" type="ORF">GCWU000325_01542</name>
</gene>
<protein>
    <submittedName>
        <fullName evidence="2">Uncharacterized protein</fullName>
    </submittedName>
</protein>
<accession>C9LH41</accession>
<dbReference type="HOGENOM" id="CLU_3046685_0_0_10"/>
<comment type="caution">
    <text evidence="2">The sequence shown here is derived from an EMBL/GenBank/DDBJ whole genome shotgun (WGS) entry which is preliminary data.</text>
</comment>